<name>A0A7D9DIP5_PARCT</name>
<feature type="non-terminal residue" evidence="1">
    <location>
        <position position="1"/>
    </location>
</feature>
<dbReference type="Proteomes" id="UP001152795">
    <property type="component" value="Unassembled WGS sequence"/>
</dbReference>
<reference evidence="1" key="1">
    <citation type="submission" date="2020-04" db="EMBL/GenBank/DDBJ databases">
        <authorList>
            <person name="Alioto T."/>
            <person name="Alioto T."/>
            <person name="Gomez Garrido J."/>
        </authorList>
    </citation>
    <scope>NUCLEOTIDE SEQUENCE</scope>
    <source>
        <strain evidence="1">A484AB</strain>
    </source>
</reference>
<evidence type="ECO:0000313" key="2">
    <source>
        <dbReference type="Proteomes" id="UP001152795"/>
    </source>
</evidence>
<dbReference type="EMBL" id="CACRXK020000971">
    <property type="protein sequence ID" value="CAB3986158.1"/>
    <property type="molecule type" value="Genomic_DNA"/>
</dbReference>
<keyword evidence="2" id="KW-1185">Reference proteome</keyword>
<gene>
    <name evidence="1" type="ORF">PACLA_8A039792</name>
</gene>
<comment type="caution">
    <text evidence="1">The sequence shown here is derived from an EMBL/GenBank/DDBJ whole genome shotgun (WGS) entry which is preliminary data.</text>
</comment>
<dbReference type="AlphaFoldDB" id="A0A7D9DIP5"/>
<protein>
    <submittedName>
        <fullName evidence="1">Uncharacterized protein</fullName>
    </submittedName>
</protein>
<sequence length="162" mass="18251">ELGIKLKELIENSSKNRTTTNLINISDESKCYDRLFDELIEIKQSVANMSSAMNKLYDHVAFTVNYIYSQDLTSKKTVSECGTQTDIYPMSTNLAHIDNQGTIFKNAVCEIGIQTDVNPINENLTQNKVKEHIPSSFYELSTDLEGTKLDIVIMNANCKWGS</sequence>
<proteinExistence type="predicted"/>
<organism evidence="1 2">
    <name type="scientific">Paramuricea clavata</name>
    <name type="common">Red gorgonian</name>
    <name type="synonym">Violescent sea-whip</name>
    <dbReference type="NCBI Taxonomy" id="317549"/>
    <lineage>
        <taxon>Eukaryota</taxon>
        <taxon>Metazoa</taxon>
        <taxon>Cnidaria</taxon>
        <taxon>Anthozoa</taxon>
        <taxon>Octocorallia</taxon>
        <taxon>Malacalcyonacea</taxon>
        <taxon>Plexauridae</taxon>
        <taxon>Paramuricea</taxon>
    </lineage>
</organism>
<evidence type="ECO:0000313" key="1">
    <source>
        <dbReference type="EMBL" id="CAB3986158.1"/>
    </source>
</evidence>
<accession>A0A7D9DIP5</accession>